<evidence type="ECO:0000259" key="2">
    <source>
        <dbReference type="Pfam" id="PF07835"/>
    </source>
</evidence>
<keyword evidence="1" id="KW-0472">Membrane</keyword>
<gene>
    <name evidence="3" type="ORF">RQX22_04920</name>
</gene>
<feature type="domain" description="Cytochrome c oxidase subunit IV bacterial aa3 type" evidence="2">
    <location>
        <begin position="12"/>
        <end position="39"/>
    </location>
</feature>
<dbReference type="EMBL" id="JAVUPU010000002">
    <property type="protein sequence ID" value="MDT9598292.1"/>
    <property type="molecule type" value="Genomic_DNA"/>
</dbReference>
<dbReference type="RefSeq" id="WP_315724204.1">
    <property type="nucleotide sequence ID" value="NZ_JAVUPU010000002.1"/>
</dbReference>
<dbReference type="InterPro" id="IPR036596">
    <property type="entry name" value="Cyt-C_aa3_sf"/>
</dbReference>
<name>A0ABU3Q4T0_9SPHN</name>
<sequence length="45" mass="4833">MAAEGDLQKEVATHKKGYEGFVGLMKWGGIVSLLLALIVVFVIAE</sequence>
<proteinExistence type="predicted"/>
<dbReference type="Pfam" id="PF07835">
    <property type="entry name" value="COX4_pro_2"/>
    <property type="match status" value="1"/>
</dbReference>
<protein>
    <submittedName>
        <fullName evidence="3">Aa3-type cytochrome c oxidase subunit IV</fullName>
    </submittedName>
</protein>
<organism evidence="3 4">
    <name type="scientific">Sphingosinicella rhizophila</name>
    <dbReference type="NCBI Taxonomy" id="3050082"/>
    <lineage>
        <taxon>Bacteria</taxon>
        <taxon>Pseudomonadati</taxon>
        <taxon>Pseudomonadota</taxon>
        <taxon>Alphaproteobacteria</taxon>
        <taxon>Sphingomonadales</taxon>
        <taxon>Sphingosinicellaceae</taxon>
        <taxon>Sphingosinicella</taxon>
    </lineage>
</organism>
<evidence type="ECO:0000313" key="4">
    <source>
        <dbReference type="Proteomes" id="UP001259572"/>
    </source>
</evidence>
<dbReference type="InterPro" id="IPR012422">
    <property type="entry name" value="Cyt_c_oxidase_su4_bac-aa3"/>
</dbReference>
<reference evidence="3 4" key="1">
    <citation type="submission" date="2023-05" db="EMBL/GenBank/DDBJ databases">
        <authorList>
            <person name="Guo Y."/>
        </authorList>
    </citation>
    <scope>NUCLEOTIDE SEQUENCE [LARGE SCALE GENOMIC DNA]</scope>
    <source>
        <strain evidence="3 4">GR2756</strain>
    </source>
</reference>
<keyword evidence="4" id="KW-1185">Reference proteome</keyword>
<dbReference type="SUPFAM" id="SSF81469">
    <property type="entry name" value="Bacterial aa3 type cytochrome c oxidase subunit IV"/>
    <property type="match status" value="1"/>
</dbReference>
<dbReference type="Gene3D" id="1.20.5.160">
    <property type="entry name" value="Bacterial aa3 type cytochrome c oxidase subunit IV"/>
    <property type="match status" value="1"/>
</dbReference>
<dbReference type="Proteomes" id="UP001259572">
    <property type="component" value="Unassembled WGS sequence"/>
</dbReference>
<keyword evidence="1" id="KW-1133">Transmembrane helix</keyword>
<evidence type="ECO:0000256" key="1">
    <source>
        <dbReference type="SAM" id="Phobius"/>
    </source>
</evidence>
<evidence type="ECO:0000313" key="3">
    <source>
        <dbReference type="EMBL" id="MDT9598292.1"/>
    </source>
</evidence>
<accession>A0ABU3Q4T0</accession>
<feature type="transmembrane region" description="Helical" evidence="1">
    <location>
        <begin position="24"/>
        <end position="44"/>
    </location>
</feature>
<keyword evidence="1" id="KW-0812">Transmembrane</keyword>
<comment type="caution">
    <text evidence="3">The sequence shown here is derived from an EMBL/GenBank/DDBJ whole genome shotgun (WGS) entry which is preliminary data.</text>
</comment>